<dbReference type="PROSITE" id="PS51292">
    <property type="entry name" value="ZF_RING_CH"/>
    <property type="match status" value="1"/>
</dbReference>
<evidence type="ECO:0000256" key="10">
    <source>
        <dbReference type="ARBA" id="ARBA00022833"/>
    </source>
</evidence>
<dbReference type="InterPro" id="IPR056521">
    <property type="entry name" value="MARCHF6-like_C"/>
</dbReference>
<feature type="transmembrane region" description="Helical" evidence="14">
    <location>
        <begin position="678"/>
        <end position="698"/>
    </location>
</feature>
<feature type="transmembrane region" description="Helical" evidence="14">
    <location>
        <begin position="636"/>
        <end position="658"/>
    </location>
</feature>
<evidence type="ECO:0000256" key="9">
    <source>
        <dbReference type="ARBA" id="ARBA00022786"/>
    </source>
</evidence>
<comment type="subcellular location">
    <subcellularLocation>
        <location evidence="2">Membrane</location>
        <topology evidence="2">Multi-pass membrane protein</topology>
    </subcellularLocation>
</comment>
<feature type="region of interest" description="Disordered" evidence="13">
    <location>
        <begin position="226"/>
        <end position="255"/>
    </location>
</feature>
<comment type="catalytic activity">
    <reaction evidence="1">
        <text>S-ubiquitinyl-[E2 ubiquitin-conjugating enzyme]-L-cysteine + [acceptor protein]-L-lysine = [E2 ubiquitin-conjugating enzyme]-L-cysteine + N(6)-ubiquitinyl-[acceptor protein]-L-lysine.</text>
        <dbReference type="EC" id="2.3.2.27"/>
    </reaction>
</comment>
<dbReference type="GO" id="GO:0008270">
    <property type="term" value="F:zinc ion binding"/>
    <property type="evidence" value="ECO:0007669"/>
    <property type="project" value="UniProtKB-KW"/>
</dbReference>
<dbReference type="CDD" id="cd16702">
    <property type="entry name" value="RING_CH-C4HC3_MARCH6"/>
    <property type="match status" value="1"/>
</dbReference>
<sequence>MNPFSDEATTSNFNHLVLNSDDDDTYGEKDICRVCRLTGDGSAPLYHPCLCTGSIKYVHQDCLLEWLKYSKKDVCELCNHKFSFKPIYREDMPERLPLFDILKGIAAIIGRFIRLGLTYCLVAICWLGIVPLIACRVHRAVFSGSFSSFLSLKILHIFTREGMAVDILRGAIIVAIFLGTFIVLVFLREQIIHGAPANLLHLPEFPANAPPVVDLLINNNNNNDEMAEDEGFDENEPLNDPEDHAPEIEAPPANDNAGVERLVDDMTWHRLLGLDGSFVFIEHVFWVISLNVVFTVVFLYFPSKIGEVMFRAMDLNDQIHYFETALAILTGYVVIFVATALLHRIVKVLRLKTVYWCLGMAYLVLKVFLLVVMEVVLFPTLCGWWLDICSLPLTGSTLSSRIKSFTTYPTTSMFVHWLVGMVDVFYSASFVLFLRELLRPGVLWFIRNLNDPEFNPVQEMIEQPVARHFRRLIASTTLFFSIILLVVYCPLRAISAICPSILPYSFSLSAETPLGEFSLELILLQIVMPTLLEHATAFTVLKKAVVIWCRIVGGWLNLETYLLPAQSLTDEANPTENPQPEAEANANPPPPPQQQQAPAAGVVEDNLAARHHAFLMIREPANVETYEKPPYFPLRIIALLGCLAITAITISFLSFTIPVMIGRSLAYLVLHSQNIHDLYTVAAGLYVCWLLLKVWLLTREWLNQGWNYVCALFQQWAWLLVRLAVGVIPLLVVIPFMVGLWFTVLVVGPLRVSTYQTPLFFPWKEWAMGVVHFKLFCASVLMGPDWWLKNVFEQLYLDGIRNFRLRFLYTELIFPLVNYLSFQIAFPYVLSHLIADAFDLDISTHVIVTRYSYPATLFVIILGAFGYWQWSKLKDLAHRIRNDKYLIGTQLVNFYRDGVAEVQATE</sequence>
<feature type="compositionally biased region" description="Low complexity" evidence="13">
    <location>
        <begin position="571"/>
        <end position="586"/>
    </location>
</feature>
<feature type="transmembrane region" description="Helical" evidence="14">
    <location>
        <begin position="766"/>
        <end position="788"/>
    </location>
</feature>
<feature type="transmembrane region" description="Helical" evidence="14">
    <location>
        <begin position="112"/>
        <end position="134"/>
    </location>
</feature>
<dbReference type="Gene3D" id="3.30.40.10">
    <property type="entry name" value="Zinc/RING finger domain, C3HC4 (zinc finger)"/>
    <property type="match status" value="1"/>
</dbReference>
<evidence type="ECO:0000256" key="8">
    <source>
        <dbReference type="ARBA" id="ARBA00022771"/>
    </source>
</evidence>
<keyword evidence="10" id="KW-0862">Zinc</keyword>
<evidence type="ECO:0000256" key="6">
    <source>
        <dbReference type="ARBA" id="ARBA00022692"/>
    </source>
</evidence>
<protein>
    <recommendedName>
        <fullName evidence="4">RING-type E3 ubiquitin transferase</fullName>
        <ecNumber evidence="4">2.3.2.27</ecNumber>
    </recommendedName>
</protein>
<feature type="transmembrane region" description="Helical" evidence="14">
    <location>
        <begin position="167"/>
        <end position="187"/>
    </location>
</feature>
<dbReference type="SMART" id="SM00744">
    <property type="entry name" value="RINGv"/>
    <property type="match status" value="1"/>
</dbReference>
<feature type="compositionally biased region" description="Acidic residues" evidence="13">
    <location>
        <begin position="226"/>
        <end position="240"/>
    </location>
</feature>
<evidence type="ECO:0000256" key="3">
    <source>
        <dbReference type="ARBA" id="ARBA00004906"/>
    </source>
</evidence>
<dbReference type="PANTHER" id="PTHR13145">
    <property type="entry name" value="SSM4 PROTEIN"/>
    <property type="match status" value="1"/>
</dbReference>
<dbReference type="GO" id="GO:0036503">
    <property type="term" value="P:ERAD pathway"/>
    <property type="evidence" value="ECO:0007669"/>
    <property type="project" value="TreeGrafter"/>
</dbReference>
<dbReference type="SUPFAM" id="SSF57850">
    <property type="entry name" value="RING/U-box"/>
    <property type="match status" value="1"/>
</dbReference>
<feature type="transmembrane region" description="Helical" evidence="14">
    <location>
        <begin position="851"/>
        <end position="870"/>
    </location>
</feature>
<dbReference type="Pfam" id="PF23113">
    <property type="entry name" value="MARCHF6_C"/>
    <property type="match status" value="1"/>
</dbReference>
<feature type="region of interest" description="Disordered" evidence="13">
    <location>
        <begin position="570"/>
        <end position="600"/>
    </location>
</feature>
<evidence type="ECO:0000256" key="1">
    <source>
        <dbReference type="ARBA" id="ARBA00000900"/>
    </source>
</evidence>
<evidence type="ECO:0000256" key="2">
    <source>
        <dbReference type="ARBA" id="ARBA00004141"/>
    </source>
</evidence>
<keyword evidence="12 14" id="KW-0472">Membrane</keyword>
<dbReference type="AlphaFoldDB" id="A0A914CK96"/>
<evidence type="ECO:0000256" key="4">
    <source>
        <dbReference type="ARBA" id="ARBA00012483"/>
    </source>
</evidence>
<evidence type="ECO:0000256" key="13">
    <source>
        <dbReference type="SAM" id="MobiDB-lite"/>
    </source>
</evidence>
<reference evidence="17" key="1">
    <citation type="submission" date="2022-11" db="UniProtKB">
        <authorList>
            <consortium name="WormBaseParasite"/>
        </authorList>
    </citation>
    <scope>IDENTIFICATION</scope>
</reference>
<feature type="transmembrane region" description="Helical" evidence="14">
    <location>
        <begin position="719"/>
        <end position="746"/>
    </location>
</feature>
<keyword evidence="11 14" id="KW-1133">Transmembrane helix</keyword>
<proteinExistence type="predicted"/>
<evidence type="ECO:0000313" key="17">
    <source>
        <dbReference type="WBParaSite" id="ACRNAN_scaffold1176.g30500.t1"/>
    </source>
</evidence>
<dbReference type="InterPro" id="IPR013083">
    <property type="entry name" value="Znf_RING/FYVE/PHD"/>
</dbReference>
<keyword evidence="16" id="KW-1185">Reference proteome</keyword>
<evidence type="ECO:0000256" key="14">
    <source>
        <dbReference type="SAM" id="Phobius"/>
    </source>
</evidence>
<dbReference type="PANTHER" id="PTHR13145:SF0">
    <property type="entry name" value="E3 UBIQUITIN-PROTEIN LIGASE MARCHF6"/>
    <property type="match status" value="1"/>
</dbReference>
<evidence type="ECO:0000256" key="11">
    <source>
        <dbReference type="ARBA" id="ARBA00022989"/>
    </source>
</evidence>
<feature type="transmembrane region" description="Helical" evidence="14">
    <location>
        <begin position="414"/>
        <end position="434"/>
    </location>
</feature>
<feature type="transmembrane region" description="Helical" evidence="14">
    <location>
        <begin position="522"/>
        <end position="541"/>
    </location>
</feature>
<accession>A0A914CK96</accession>
<feature type="transmembrane region" description="Helical" evidence="14">
    <location>
        <begin position="278"/>
        <end position="301"/>
    </location>
</feature>
<keyword evidence="9" id="KW-0833">Ubl conjugation pathway</keyword>
<dbReference type="WBParaSite" id="ACRNAN_scaffold1176.g30500.t1">
    <property type="protein sequence ID" value="ACRNAN_scaffold1176.g30500.t1"/>
    <property type="gene ID" value="ACRNAN_scaffold1176.g30500"/>
</dbReference>
<evidence type="ECO:0000256" key="7">
    <source>
        <dbReference type="ARBA" id="ARBA00022723"/>
    </source>
</evidence>
<dbReference type="InterPro" id="IPR011016">
    <property type="entry name" value="Znf_RING-CH"/>
</dbReference>
<keyword evidence="8" id="KW-0863">Zinc-finger</keyword>
<keyword evidence="5" id="KW-0808">Transferase</keyword>
<organism evidence="16 17">
    <name type="scientific">Acrobeloides nanus</name>
    <dbReference type="NCBI Taxonomy" id="290746"/>
    <lineage>
        <taxon>Eukaryota</taxon>
        <taxon>Metazoa</taxon>
        <taxon>Ecdysozoa</taxon>
        <taxon>Nematoda</taxon>
        <taxon>Chromadorea</taxon>
        <taxon>Rhabditida</taxon>
        <taxon>Tylenchina</taxon>
        <taxon>Cephalobomorpha</taxon>
        <taxon>Cephaloboidea</taxon>
        <taxon>Cephalobidae</taxon>
        <taxon>Acrobeloides</taxon>
    </lineage>
</organism>
<evidence type="ECO:0000256" key="12">
    <source>
        <dbReference type="ARBA" id="ARBA00023136"/>
    </source>
</evidence>
<feature type="transmembrane region" description="Helical" evidence="14">
    <location>
        <begin position="354"/>
        <end position="378"/>
    </location>
</feature>
<feature type="transmembrane region" description="Helical" evidence="14">
    <location>
        <begin position="477"/>
        <end position="502"/>
    </location>
</feature>
<keyword evidence="7" id="KW-0479">Metal-binding</keyword>
<feature type="transmembrane region" description="Helical" evidence="14">
    <location>
        <begin position="321"/>
        <end position="342"/>
    </location>
</feature>
<dbReference type="GO" id="GO:0061630">
    <property type="term" value="F:ubiquitin protein ligase activity"/>
    <property type="evidence" value="ECO:0007669"/>
    <property type="project" value="UniProtKB-EC"/>
</dbReference>
<feature type="domain" description="RING-CH-type" evidence="15">
    <location>
        <begin position="24"/>
        <end position="85"/>
    </location>
</feature>
<feature type="transmembrane region" description="Helical" evidence="14">
    <location>
        <begin position="808"/>
        <end position="831"/>
    </location>
</feature>
<evidence type="ECO:0000259" key="15">
    <source>
        <dbReference type="PROSITE" id="PS51292"/>
    </source>
</evidence>
<keyword evidence="6 14" id="KW-0812">Transmembrane</keyword>
<name>A0A914CK96_9BILA</name>
<dbReference type="Pfam" id="PF12906">
    <property type="entry name" value="RINGv"/>
    <property type="match status" value="1"/>
</dbReference>
<dbReference type="Proteomes" id="UP000887540">
    <property type="component" value="Unplaced"/>
</dbReference>
<dbReference type="FunFam" id="3.30.40.10:FF:000287">
    <property type="entry name" value="RING finger membrane protein"/>
    <property type="match status" value="1"/>
</dbReference>
<comment type="pathway">
    <text evidence="3">Protein modification; protein ubiquitination.</text>
</comment>
<dbReference type="GO" id="GO:0005789">
    <property type="term" value="C:endoplasmic reticulum membrane"/>
    <property type="evidence" value="ECO:0007669"/>
    <property type="project" value="TreeGrafter"/>
</dbReference>
<evidence type="ECO:0000313" key="16">
    <source>
        <dbReference type="Proteomes" id="UP000887540"/>
    </source>
</evidence>
<dbReference type="EC" id="2.3.2.27" evidence="4"/>
<evidence type="ECO:0000256" key="5">
    <source>
        <dbReference type="ARBA" id="ARBA00022679"/>
    </source>
</evidence>